<dbReference type="AlphaFoldDB" id="A0A9Q0J6R7"/>
<feature type="region of interest" description="Disordered" evidence="2">
    <location>
        <begin position="1"/>
        <end position="24"/>
    </location>
</feature>
<feature type="region of interest" description="Disordered" evidence="2">
    <location>
        <begin position="133"/>
        <end position="161"/>
    </location>
</feature>
<dbReference type="InterPro" id="IPR019510">
    <property type="entry name" value="AKAP7-like_phosphoesterase"/>
</dbReference>
<feature type="compositionally biased region" description="Basic and acidic residues" evidence="2">
    <location>
        <begin position="10"/>
        <end position="19"/>
    </location>
</feature>
<dbReference type="Gene3D" id="3.30.1370.10">
    <property type="entry name" value="K Homology domain, type 1"/>
    <property type="match status" value="1"/>
</dbReference>
<feature type="domain" description="K Homology" evidence="3">
    <location>
        <begin position="40"/>
        <end position="86"/>
    </location>
</feature>
<dbReference type="OrthoDB" id="277832at2759"/>
<dbReference type="PANTHER" id="PTHR13360">
    <property type="entry name" value="ACTIVATING SIGNAL COINTEGRATOR 1 COMPLEX SUBUNIT 1"/>
    <property type="match status" value="1"/>
</dbReference>
<keyword evidence="6" id="KW-1185">Reference proteome</keyword>
<name>A0A9Q0J6R7_9ROSI</name>
<dbReference type="PANTHER" id="PTHR13360:SF1">
    <property type="entry name" value="ACTIVATING SIGNAL COINTEGRATOR 1 COMPLEX SUBUNIT 1"/>
    <property type="match status" value="1"/>
</dbReference>
<protein>
    <recommendedName>
        <fullName evidence="7">K Homology domain-containing protein</fullName>
    </recommendedName>
</protein>
<evidence type="ECO:0000313" key="6">
    <source>
        <dbReference type="Proteomes" id="UP001141552"/>
    </source>
</evidence>
<dbReference type="Gene3D" id="3.90.1140.10">
    <property type="entry name" value="Cyclic phosphodiesterase"/>
    <property type="match status" value="1"/>
</dbReference>
<dbReference type="GO" id="GO:0006355">
    <property type="term" value="P:regulation of DNA-templated transcription"/>
    <property type="evidence" value="ECO:0007669"/>
    <property type="project" value="TreeGrafter"/>
</dbReference>
<evidence type="ECO:0000256" key="2">
    <source>
        <dbReference type="SAM" id="MobiDB-lite"/>
    </source>
</evidence>
<evidence type="ECO:0008006" key="7">
    <source>
        <dbReference type="Google" id="ProtNLM"/>
    </source>
</evidence>
<dbReference type="Pfam" id="PF10469">
    <property type="entry name" value="AKAP7_NLS"/>
    <property type="match status" value="1"/>
</dbReference>
<keyword evidence="1" id="KW-0694">RNA-binding</keyword>
<dbReference type="PROSITE" id="PS50084">
    <property type="entry name" value="KH_TYPE_1"/>
    <property type="match status" value="1"/>
</dbReference>
<feature type="domain" description="A-kinase anchor protein 7-like phosphoesterase" evidence="4">
    <location>
        <begin position="101"/>
        <end position="331"/>
    </location>
</feature>
<dbReference type="Pfam" id="PF00013">
    <property type="entry name" value="KH_1"/>
    <property type="match status" value="1"/>
</dbReference>
<reference evidence="5" key="1">
    <citation type="submission" date="2022-02" db="EMBL/GenBank/DDBJ databases">
        <authorList>
            <person name="Henning P.M."/>
            <person name="McCubbin A.G."/>
            <person name="Shore J.S."/>
        </authorList>
    </citation>
    <scope>NUCLEOTIDE SEQUENCE</scope>
    <source>
        <strain evidence="5">F60SS</strain>
        <tissue evidence="5">Leaves</tissue>
    </source>
</reference>
<dbReference type="GO" id="GO:0005634">
    <property type="term" value="C:nucleus"/>
    <property type="evidence" value="ECO:0007669"/>
    <property type="project" value="TreeGrafter"/>
</dbReference>
<evidence type="ECO:0000259" key="4">
    <source>
        <dbReference type="Pfam" id="PF10469"/>
    </source>
</evidence>
<dbReference type="EMBL" id="JAKUCV010005296">
    <property type="protein sequence ID" value="KAJ4831721.1"/>
    <property type="molecule type" value="Genomic_DNA"/>
</dbReference>
<dbReference type="InterPro" id="IPR009210">
    <property type="entry name" value="ASCC1"/>
</dbReference>
<dbReference type="InterPro" id="IPR036612">
    <property type="entry name" value="KH_dom_type_1_sf"/>
</dbReference>
<evidence type="ECO:0000256" key="1">
    <source>
        <dbReference type="PROSITE-ProRule" id="PRU00117"/>
    </source>
</evidence>
<dbReference type="InterPro" id="IPR004088">
    <property type="entry name" value="KH_dom_type_1"/>
</dbReference>
<dbReference type="GO" id="GO:0006307">
    <property type="term" value="P:DNA alkylation repair"/>
    <property type="evidence" value="ECO:0007669"/>
    <property type="project" value="InterPro"/>
</dbReference>
<accession>A0A9Q0J6R7</accession>
<sequence>MPDEGTSGGEAKEVNDGERGSSPSTVRKVIEVSACLIRFIKQRGSTLRKIEEEMGVKIVFPSSNLEEFVTIEGSLNDSVNRASEKFQALMDKAIASPNLDYSHFVSLPLAIHPELVDKLVKFQNSILGNSNASLNENSGSGYDENAPENGNEDSEASMSPTPSDLGIDHSIFVKSTAFHLTILRLKLWSKERVSAASEVLKSIRPKVIDALENQPVSISLKGLALMRGSLSEARVVYIPVEEVGKVITNAFVDAGLVMEEDVGKELKLGQSAQLLHFRELRRKNDSFDAWRIFEQFGSEEWGEYLIREAHLSQRFVYDENGYYHCCASIPFPKSLPV</sequence>
<comment type="caution">
    <text evidence="5">The sequence shown here is derived from an EMBL/GenBank/DDBJ whole genome shotgun (WGS) entry which is preliminary data.</text>
</comment>
<evidence type="ECO:0000259" key="3">
    <source>
        <dbReference type="Pfam" id="PF00013"/>
    </source>
</evidence>
<evidence type="ECO:0000313" key="5">
    <source>
        <dbReference type="EMBL" id="KAJ4831721.1"/>
    </source>
</evidence>
<dbReference type="Proteomes" id="UP001141552">
    <property type="component" value="Unassembled WGS sequence"/>
</dbReference>
<reference evidence="5" key="2">
    <citation type="journal article" date="2023" name="Plants (Basel)">
        <title>Annotation of the Turnera subulata (Passifloraceae) Draft Genome Reveals the S-Locus Evolved after the Divergence of Turneroideae from Passifloroideae in a Stepwise Manner.</title>
        <authorList>
            <person name="Henning P.M."/>
            <person name="Roalson E.H."/>
            <person name="Mir W."/>
            <person name="McCubbin A.G."/>
            <person name="Shore J.S."/>
        </authorList>
    </citation>
    <scope>NUCLEOTIDE SEQUENCE</scope>
    <source>
        <strain evidence="5">F60SS</strain>
    </source>
</reference>
<gene>
    <name evidence="5" type="ORF">Tsubulata_038270</name>
</gene>
<organism evidence="5 6">
    <name type="scientific">Turnera subulata</name>
    <dbReference type="NCBI Taxonomy" id="218843"/>
    <lineage>
        <taxon>Eukaryota</taxon>
        <taxon>Viridiplantae</taxon>
        <taxon>Streptophyta</taxon>
        <taxon>Embryophyta</taxon>
        <taxon>Tracheophyta</taxon>
        <taxon>Spermatophyta</taxon>
        <taxon>Magnoliopsida</taxon>
        <taxon>eudicotyledons</taxon>
        <taxon>Gunneridae</taxon>
        <taxon>Pentapetalae</taxon>
        <taxon>rosids</taxon>
        <taxon>fabids</taxon>
        <taxon>Malpighiales</taxon>
        <taxon>Passifloraceae</taxon>
        <taxon>Turnera</taxon>
    </lineage>
</organism>
<proteinExistence type="predicted"/>
<dbReference type="GO" id="GO:0003723">
    <property type="term" value="F:RNA binding"/>
    <property type="evidence" value="ECO:0007669"/>
    <property type="project" value="UniProtKB-UniRule"/>
</dbReference>
<dbReference type="SUPFAM" id="SSF54791">
    <property type="entry name" value="Eukaryotic type KH-domain (KH-domain type I)"/>
    <property type="match status" value="1"/>
</dbReference>